<evidence type="ECO:0000256" key="1">
    <source>
        <dbReference type="SAM" id="Phobius"/>
    </source>
</evidence>
<dbReference type="Proteomes" id="UP000475582">
    <property type="component" value="Unassembled WGS sequence"/>
</dbReference>
<reference evidence="2 3" key="1">
    <citation type="submission" date="2019-11" db="EMBL/GenBank/DDBJ databases">
        <title>Type strains purchased from KCTC, JCM and DSMZ.</title>
        <authorList>
            <person name="Lu H."/>
        </authorList>
    </citation>
    <scope>NUCLEOTIDE SEQUENCE [LARGE SCALE GENOMIC DNA]</scope>
    <source>
        <strain evidence="2 3">KCTC 22382</strain>
    </source>
</reference>
<dbReference type="Pfam" id="PF11804">
    <property type="entry name" value="DUF3325"/>
    <property type="match status" value="1"/>
</dbReference>
<dbReference type="EMBL" id="WNKY01000002">
    <property type="protein sequence ID" value="MTV36751.1"/>
    <property type="molecule type" value="Genomic_DNA"/>
</dbReference>
<evidence type="ECO:0000313" key="2">
    <source>
        <dbReference type="EMBL" id="MTV36751.1"/>
    </source>
</evidence>
<proteinExistence type="predicted"/>
<organism evidence="2 3">
    <name type="scientific">Duganella radicis</name>
    <dbReference type="NCBI Taxonomy" id="551988"/>
    <lineage>
        <taxon>Bacteria</taxon>
        <taxon>Pseudomonadati</taxon>
        <taxon>Pseudomonadota</taxon>
        <taxon>Betaproteobacteria</taxon>
        <taxon>Burkholderiales</taxon>
        <taxon>Oxalobacteraceae</taxon>
        <taxon>Telluria group</taxon>
        <taxon>Duganella</taxon>
    </lineage>
</organism>
<keyword evidence="1" id="KW-1133">Transmembrane helix</keyword>
<evidence type="ECO:0000313" key="3">
    <source>
        <dbReference type="Proteomes" id="UP000475582"/>
    </source>
</evidence>
<accession>A0A6L6PDU4</accession>
<dbReference type="InterPro" id="IPR021762">
    <property type="entry name" value="DUF3325"/>
</dbReference>
<keyword evidence="1" id="KW-0472">Membrane</keyword>
<keyword evidence="1" id="KW-0812">Transmembrane</keyword>
<name>A0A6L6PDU4_9BURK</name>
<comment type="caution">
    <text evidence="2">The sequence shown here is derived from an EMBL/GenBank/DDBJ whole genome shotgun (WGS) entry which is preliminary data.</text>
</comment>
<feature type="transmembrane region" description="Helical" evidence="1">
    <location>
        <begin position="65"/>
        <end position="86"/>
    </location>
</feature>
<keyword evidence="3" id="KW-1185">Reference proteome</keyword>
<sequence>MLLLAATATYAGFACLSLAMPDNWERAGGDIASHTPRRRPLRLGGALLLSLALTLCLWRDGPSFGVLLWAVLLSAGAITVAFTLTWRPSLLRGRLLTGTPPR</sequence>
<gene>
    <name evidence="2" type="ORF">GM676_04020</name>
</gene>
<dbReference type="AlphaFoldDB" id="A0A6L6PDU4"/>
<dbReference type="OrthoDB" id="8797226at2"/>
<protein>
    <submittedName>
        <fullName evidence="2">DUF3325 family protein</fullName>
    </submittedName>
</protein>
<feature type="transmembrane region" description="Helical" evidence="1">
    <location>
        <begin position="41"/>
        <end position="58"/>
    </location>
</feature>